<accession>J9BZS6</accession>
<evidence type="ECO:0000313" key="13">
    <source>
        <dbReference type="EMBL" id="EJW93030.1"/>
    </source>
</evidence>
<dbReference type="InterPro" id="IPR007692">
    <property type="entry name" value="DNA_helicase_DnaB"/>
</dbReference>
<dbReference type="InterPro" id="IPR007694">
    <property type="entry name" value="DNA_helicase_DnaB-like_C"/>
</dbReference>
<evidence type="ECO:0000256" key="7">
    <source>
        <dbReference type="ARBA" id="ARBA00022840"/>
    </source>
</evidence>
<evidence type="ECO:0000256" key="5">
    <source>
        <dbReference type="ARBA" id="ARBA00022801"/>
    </source>
</evidence>
<sequence>MTEAKRNTRYTKAAKVQLVNDYGRIQPQATELEEAVLGALMIEKDAYSLVSEILRPESFYEHRHQLIYSAITDLAVSQKPVDILTVKDQLQKRGELEEVGGPFYITQLSSKVASSAHIEYHARIIAQKALARELITFTSNIQSKAFDETLDVDDLMQEAEGKLFEISQQNMKKDYTQINPVIDAAYKQIQIAAARTDGLSGLESGFTKLDKMTSGWQNSDLIIIAARPAMGKTAFVLSMAKNIAVDFRNPVALFSLEMSNLQLVNRLIANVCEIPSEKIKSGQLAGYEWQQLDYKLKSLIDAPLYVDDTPSLSVFELRTKARRLVREHGVKIIIIDYLQLMNANGMAFGSRQEEVSTISRSLKGLAKELNIPIVALSQLNRGVESREGIDGKRPQLSDLRESGAIEQDADLVCFIHRPEYYKIYQDDKGNDLRGMAEIIIAKHRNGAVGDVLLRFKGEFTRFSNPEDDLIIPMPGDPNGGMLDSKVNRGGTLASAANPFAPPMQGDDKVPF</sequence>
<evidence type="ECO:0000256" key="9">
    <source>
        <dbReference type="ARBA" id="ARBA00023235"/>
    </source>
</evidence>
<keyword evidence="8" id="KW-0238">DNA-binding</keyword>
<evidence type="ECO:0000256" key="1">
    <source>
        <dbReference type="ARBA" id="ARBA00008428"/>
    </source>
</evidence>
<dbReference type="FunFam" id="1.10.860.10:FF:000001">
    <property type="entry name" value="Replicative DNA helicase"/>
    <property type="match status" value="1"/>
</dbReference>
<comment type="catalytic activity">
    <reaction evidence="11">
        <text>ATP + H2O = ADP + phosphate + H(+)</text>
        <dbReference type="Rhea" id="RHEA:13065"/>
        <dbReference type="ChEBI" id="CHEBI:15377"/>
        <dbReference type="ChEBI" id="CHEBI:15378"/>
        <dbReference type="ChEBI" id="CHEBI:30616"/>
        <dbReference type="ChEBI" id="CHEBI:43474"/>
        <dbReference type="ChEBI" id="CHEBI:456216"/>
        <dbReference type="EC" id="5.6.2.3"/>
    </reaction>
</comment>
<keyword evidence="3" id="KW-0235">DNA replication</keyword>
<evidence type="ECO:0000259" key="12">
    <source>
        <dbReference type="PROSITE" id="PS51199"/>
    </source>
</evidence>
<keyword evidence="2" id="KW-0639">Primosome</keyword>
<dbReference type="GO" id="GO:1990077">
    <property type="term" value="C:primosome complex"/>
    <property type="evidence" value="ECO:0007669"/>
    <property type="project" value="UniProtKB-KW"/>
</dbReference>
<dbReference type="PROSITE" id="PS51199">
    <property type="entry name" value="SF4_HELICASE"/>
    <property type="match status" value="1"/>
</dbReference>
<dbReference type="GO" id="GO:0005524">
    <property type="term" value="F:ATP binding"/>
    <property type="evidence" value="ECO:0007669"/>
    <property type="project" value="UniProtKB-KW"/>
</dbReference>
<protein>
    <recommendedName>
        <fullName evidence="10">DNA 5'-3' helicase</fullName>
        <ecNumber evidence="10">5.6.2.3</ecNumber>
    </recommendedName>
</protein>
<evidence type="ECO:0000256" key="4">
    <source>
        <dbReference type="ARBA" id="ARBA00022741"/>
    </source>
</evidence>
<dbReference type="SUPFAM" id="SSF48024">
    <property type="entry name" value="N-terminal domain of DnaB helicase"/>
    <property type="match status" value="1"/>
</dbReference>
<feature type="domain" description="SF4 helicase" evidence="12">
    <location>
        <begin position="195"/>
        <end position="469"/>
    </location>
</feature>
<comment type="caution">
    <text evidence="13">The sequence shown here is derived from an EMBL/GenBank/DDBJ whole genome shotgun (WGS) entry which is preliminary data.</text>
</comment>
<dbReference type="GO" id="GO:0003677">
    <property type="term" value="F:DNA binding"/>
    <property type="evidence" value="ECO:0007669"/>
    <property type="project" value="UniProtKB-KW"/>
</dbReference>
<gene>
    <name evidence="13" type="ORF">EVA_18860</name>
</gene>
<evidence type="ECO:0000256" key="3">
    <source>
        <dbReference type="ARBA" id="ARBA00022705"/>
    </source>
</evidence>
<dbReference type="GO" id="GO:0042802">
    <property type="term" value="F:identical protein binding"/>
    <property type="evidence" value="ECO:0007669"/>
    <property type="project" value="UniProtKB-ARBA"/>
</dbReference>
<evidence type="ECO:0000256" key="8">
    <source>
        <dbReference type="ARBA" id="ARBA00023125"/>
    </source>
</evidence>
<dbReference type="FunFam" id="3.40.50.300:FF:000076">
    <property type="entry name" value="Replicative DNA helicase"/>
    <property type="match status" value="1"/>
</dbReference>
<reference evidence="13" key="1">
    <citation type="journal article" date="2012" name="PLoS ONE">
        <title>Gene sets for utilization of primary and secondary nutrition supplies in the distal gut of endangered iberian lynx.</title>
        <authorList>
            <person name="Alcaide M."/>
            <person name="Messina E."/>
            <person name="Richter M."/>
            <person name="Bargiela R."/>
            <person name="Peplies J."/>
            <person name="Huws S.A."/>
            <person name="Newbold C.J."/>
            <person name="Golyshin P.N."/>
            <person name="Simon M.A."/>
            <person name="Lopez G."/>
            <person name="Yakimov M.M."/>
            <person name="Ferrer M."/>
        </authorList>
    </citation>
    <scope>NUCLEOTIDE SEQUENCE</scope>
</reference>
<evidence type="ECO:0000256" key="2">
    <source>
        <dbReference type="ARBA" id="ARBA00022515"/>
    </source>
</evidence>
<dbReference type="Gene3D" id="3.40.50.300">
    <property type="entry name" value="P-loop containing nucleotide triphosphate hydrolases"/>
    <property type="match status" value="1"/>
</dbReference>
<dbReference type="InterPro" id="IPR016136">
    <property type="entry name" value="DNA_helicase_N/primase_C"/>
</dbReference>
<dbReference type="GO" id="GO:0016787">
    <property type="term" value="F:hydrolase activity"/>
    <property type="evidence" value="ECO:0007669"/>
    <property type="project" value="UniProtKB-KW"/>
</dbReference>
<dbReference type="PANTHER" id="PTHR30153:SF2">
    <property type="entry name" value="REPLICATIVE DNA HELICASE"/>
    <property type="match status" value="1"/>
</dbReference>
<evidence type="ECO:0000256" key="10">
    <source>
        <dbReference type="ARBA" id="ARBA00044969"/>
    </source>
</evidence>
<dbReference type="CDD" id="cd00984">
    <property type="entry name" value="DnaB_C"/>
    <property type="match status" value="1"/>
</dbReference>
<dbReference type="InterPro" id="IPR007693">
    <property type="entry name" value="DNA_helicase_DnaB-like_N"/>
</dbReference>
<keyword evidence="5" id="KW-0378">Hydrolase</keyword>
<organism evidence="13">
    <name type="scientific">gut metagenome</name>
    <dbReference type="NCBI Taxonomy" id="749906"/>
    <lineage>
        <taxon>unclassified sequences</taxon>
        <taxon>metagenomes</taxon>
        <taxon>organismal metagenomes</taxon>
    </lineage>
</organism>
<comment type="similarity">
    <text evidence="1">Belongs to the helicase family. DnaB subfamily.</text>
</comment>
<dbReference type="GO" id="GO:0005829">
    <property type="term" value="C:cytosol"/>
    <property type="evidence" value="ECO:0007669"/>
    <property type="project" value="TreeGrafter"/>
</dbReference>
<dbReference type="PANTHER" id="PTHR30153">
    <property type="entry name" value="REPLICATIVE DNA HELICASE DNAB"/>
    <property type="match status" value="1"/>
</dbReference>
<dbReference type="Pfam" id="PF00772">
    <property type="entry name" value="DnaB"/>
    <property type="match status" value="1"/>
</dbReference>
<dbReference type="InterPro" id="IPR027417">
    <property type="entry name" value="P-loop_NTPase"/>
</dbReference>
<evidence type="ECO:0000256" key="6">
    <source>
        <dbReference type="ARBA" id="ARBA00022806"/>
    </source>
</evidence>
<dbReference type="EC" id="5.6.2.3" evidence="10"/>
<evidence type="ECO:0000256" key="11">
    <source>
        <dbReference type="ARBA" id="ARBA00048954"/>
    </source>
</evidence>
<name>J9BZS6_9ZZZZ</name>
<dbReference type="InterPro" id="IPR036185">
    <property type="entry name" value="DNA_heli_DnaB-like_N_sf"/>
</dbReference>
<dbReference type="Gene3D" id="1.10.860.10">
    <property type="entry name" value="DNAb Helicase, Chain A"/>
    <property type="match status" value="1"/>
</dbReference>
<dbReference type="NCBIfam" id="NF004384">
    <property type="entry name" value="PRK05748.1"/>
    <property type="match status" value="1"/>
</dbReference>
<keyword evidence="6 13" id="KW-0347">Helicase</keyword>
<keyword evidence="9" id="KW-0413">Isomerase</keyword>
<dbReference type="GO" id="GO:0006269">
    <property type="term" value="P:DNA replication, synthesis of primer"/>
    <property type="evidence" value="ECO:0007669"/>
    <property type="project" value="UniProtKB-KW"/>
</dbReference>
<keyword evidence="7" id="KW-0067">ATP-binding</keyword>
<dbReference type="NCBIfam" id="TIGR00665">
    <property type="entry name" value="DnaB"/>
    <property type="match status" value="1"/>
</dbReference>
<dbReference type="SUPFAM" id="SSF52540">
    <property type="entry name" value="P-loop containing nucleoside triphosphate hydrolases"/>
    <property type="match status" value="1"/>
</dbReference>
<proteinExistence type="inferred from homology"/>
<dbReference type="EMBL" id="AMCI01007198">
    <property type="protein sequence ID" value="EJW93030.1"/>
    <property type="molecule type" value="Genomic_DNA"/>
</dbReference>
<dbReference type="AlphaFoldDB" id="J9BZS6"/>
<dbReference type="GO" id="GO:0043139">
    <property type="term" value="F:5'-3' DNA helicase activity"/>
    <property type="evidence" value="ECO:0007669"/>
    <property type="project" value="UniProtKB-EC"/>
</dbReference>
<keyword evidence="4" id="KW-0547">Nucleotide-binding</keyword>
<dbReference type="Pfam" id="PF03796">
    <property type="entry name" value="DnaB_C"/>
    <property type="match status" value="1"/>
</dbReference>